<evidence type="ECO:0000256" key="2">
    <source>
        <dbReference type="ARBA" id="ARBA00007805"/>
    </source>
</evidence>
<evidence type="ECO:0000256" key="6">
    <source>
        <dbReference type="HAMAP-Rule" id="MF_01109"/>
    </source>
</evidence>
<accession>A0ABS2GJU0</accession>
<evidence type="ECO:0000259" key="7">
    <source>
        <dbReference type="Pfam" id="PF00185"/>
    </source>
</evidence>
<dbReference type="EC" id="2.1.3.3" evidence="3 6"/>
<dbReference type="NCBIfam" id="NF003286">
    <property type="entry name" value="PRK04284.1"/>
    <property type="match status" value="1"/>
</dbReference>
<evidence type="ECO:0000256" key="4">
    <source>
        <dbReference type="ARBA" id="ARBA00022679"/>
    </source>
</evidence>
<sequence>MANTMKGHNFLTLLDLSPEEITYLLALAAKLKADKKAGCEVPLMTGKNIALVFEKDSTRTRCAFEVGAADQGAHTTYLGPTGSQMNKKESIKDTARVLGAMFDGIEFRGFAQESVELLADYSGVPVWNGLTDADHPTQTLANFLTLAEQLDKPLSEVTFVYVGSGQCNMCNALMAGAVKLGMNFRLVGPAEYFPEGSFVEACKAVAKETGATVTWTDDVAAGVKDADVIYTGVWVTMGDPYELWGERIAQFTPYRITSDMMAMTGKAQTKFCHCLPAFHDTHTQVGKDIFERFGLDGIEVTDDVFESEQSLAFEEAENRLHTIKAVMVATYGDYPLK</sequence>
<evidence type="ECO:0000256" key="5">
    <source>
        <dbReference type="ARBA" id="ARBA00048772"/>
    </source>
</evidence>
<feature type="binding site" evidence="6">
    <location>
        <position position="84"/>
    </location>
    <ligand>
        <name>carbamoyl phosphate</name>
        <dbReference type="ChEBI" id="CHEBI:58228"/>
    </ligand>
</feature>
<comment type="caution">
    <text evidence="9">The sequence shown here is derived from an EMBL/GenBank/DDBJ whole genome shotgun (WGS) entry which is preliminary data.</text>
</comment>
<dbReference type="InterPro" id="IPR006131">
    <property type="entry name" value="Asp_carbamoyltransf_Asp/Orn-bd"/>
</dbReference>
<evidence type="ECO:0000313" key="10">
    <source>
        <dbReference type="Proteomes" id="UP000707138"/>
    </source>
</evidence>
<dbReference type="InterPro" id="IPR036901">
    <property type="entry name" value="Asp/Orn_carbamoylTrfase_sf"/>
</dbReference>
<comment type="similarity">
    <text evidence="2 6">Belongs to the aspartate/ornithine carbamoyltransferase superfamily. OTCase family.</text>
</comment>
<dbReference type="GO" id="GO:0004585">
    <property type="term" value="F:ornithine carbamoyltransferase activity"/>
    <property type="evidence" value="ECO:0007669"/>
    <property type="project" value="UniProtKB-EC"/>
</dbReference>
<protein>
    <recommendedName>
        <fullName evidence="3 6">Ornithine carbamoyltransferase</fullName>
        <shortName evidence="6">OTCase</shortName>
        <ecNumber evidence="3 6">2.1.3.3</ecNumber>
    </recommendedName>
</protein>
<dbReference type="PROSITE" id="PS00097">
    <property type="entry name" value="CARBAMOYLTRANSFERASE"/>
    <property type="match status" value="1"/>
</dbReference>
<dbReference type="RefSeq" id="WP_205088401.1">
    <property type="nucleotide sequence ID" value="NZ_JACJLA010000022.1"/>
</dbReference>
<dbReference type="InterPro" id="IPR002292">
    <property type="entry name" value="Orn/put_carbamltrans"/>
</dbReference>
<evidence type="ECO:0000256" key="3">
    <source>
        <dbReference type="ARBA" id="ARBA00013007"/>
    </source>
</evidence>
<dbReference type="Proteomes" id="UP000707138">
    <property type="component" value="Unassembled WGS sequence"/>
</dbReference>
<dbReference type="Pfam" id="PF02729">
    <property type="entry name" value="OTCace_N"/>
    <property type="match status" value="1"/>
</dbReference>
<feature type="binding site" evidence="6">
    <location>
        <position position="168"/>
    </location>
    <ligand>
        <name>L-ornithine</name>
        <dbReference type="ChEBI" id="CHEBI:46911"/>
    </ligand>
</feature>
<dbReference type="PRINTS" id="PR00102">
    <property type="entry name" value="OTCASE"/>
</dbReference>
<feature type="binding site" evidence="6">
    <location>
        <begin position="274"/>
        <end position="275"/>
    </location>
    <ligand>
        <name>carbamoyl phosphate</name>
        <dbReference type="ChEBI" id="CHEBI:58228"/>
    </ligand>
</feature>
<feature type="binding site" evidence="6">
    <location>
        <begin position="57"/>
        <end position="60"/>
    </location>
    <ligand>
        <name>carbamoyl phosphate</name>
        <dbReference type="ChEBI" id="CHEBI:58228"/>
    </ligand>
</feature>
<dbReference type="NCBIfam" id="TIGR00658">
    <property type="entry name" value="orni_carb_tr"/>
    <property type="match status" value="1"/>
</dbReference>
<dbReference type="InterPro" id="IPR024904">
    <property type="entry name" value="OTCase_ArgI"/>
</dbReference>
<gene>
    <name evidence="9" type="primary">argF</name>
    <name evidence="9" type="ORF">H6A01_09380</name>
</gene>
<comment type="caution">
    <text evidence="6">Lacks conserved residue(s) required for the propagation of feature annotation.</text>
</comment>
<dbReference type="InterPro" id="IPR006130">
    <property type="entry name" value="Asp/Orn_carbamoylTrfase"/>
</dbReference>
<dbReference type="PANTHER" id="PTHR45753:SF2">
    <property type="entry name" value="ORNITHINE CARBAMOYLTRANSFERASE"/>
    <property type="match status" value="1"/>
</dbReference>
<feature type="binding site" evidence="6">
    <location>
        <position position="319"/>
    </location>
    <ligand>
        <name>carbamoyl phosphate</name>
        <dbReference type="ChEBI" id="CHEBI:58228"/>
    </ligand>
</feature>
<comment type="function">
    <text evidence="1">Reversibly catalyzes the transfer of the carbamoyl group from carbamoyl phosphate (CP) to the N(epsilon) atom of ornithine (ORN) to produce L-citrulline.</text>
</comment>
<proteinExistence type="inferred from homology"/>
<name>A0ABS2GJU0_9FIRM</name>
<evidence type="ECO:0000313" key="9">
    <source>
        <dbReference type="EMBL" id="MBM6913527.1"/>
    </source>
</evidence>
<dbReference type="SUPFAM" id="SSF53671">
    <property type="entry name" value="Aspartate/ornithine carbamoyltransferase"/>
    <property type="match status" value="1"/>
</dbReference>
<dbReference type="PANTHER" id="PTHR45753">
    <property type="entry name" value="ORNITHINE CARBAMOYLTRANSFERASE, MITOCHONDRIAL"/>
    <property type="match status" value="1"/>
</dbReference>
<dbReference type="PRINTS" id="PR00100">
    <property type="entry name" value="AOTCASE"/>
</dbReference>
<reference evidence="9 10" key="1">
    <citation type="journal article" date="2021" name="Sci. Rep.">
        <title>The distribution of antibiotic resistance genes in chicken gut microbiota commensals.</title>
        <authorList>
            <person name="Juricova H."/>
            <person name="Matiasovicova J."/>
            <person name="Kubasova T."/>
            <person name="Cejkova D."/>
            <person name="Rychlik I."/>
        </authorList>
    </citation>
    <scope>NUCLEOTIDE SEQUENCE [LARGE SCALE GENOMIC DNA]</scope>
    <source>
        <strain evidence="9 10">An537</strain>
    </source>
</reference>
<keyword evidence="6" id="KW-0963">Cytoplasm</keyword>
<dbReference type="Pfam" id="PF00185">
    <property type="entry name" value="OTCace"/>
    <property type="match status" value="1"/>
</dbReference>
<comment type="catalytic activity">
    <reaction evidence="5 6">
        <text>carbamoyl phosphate + L-ornithine = L-citrulline + phosphate + H(+)</text>
        <dbReference type="Rhea" id="RHEA:19513"/>
        <dbReference type="ChEBI" id="CHEBI:15378"/>
        <dbReference type="ChEBI" id="CHEBI:43474"/>
        <dbReference type="ChEBI" id="CHEBI:46911"/>
        <dbReference type="ChEBI" id="CHEBI:57743"/>
        <dbReference type="ChEBI" id="CHEBI:58228"/>
        <dbReference type="EC" id="2.1.3.3"/>
    </reaction>
</comment>
<comment type="subcellular location">
    <subcellularLocation>
        <location evidence="6">Cytoplasm</location>
    </subcellularLocation>
</comment>
<evidence type="ECO:0000256" key="1">
    <source>
        <dbReference type="ARBA" id="ARBA00003822"/>
    </source>
</evidence>
<feature type="binding site" evidence="6">
    <location>
        <position position="108"/>
    </location>
    <ligand>
        <name>carbamoyl phosphate</name>
        <dbReference type="ChEBI" id="CHEBI:58228"/>
    </ligand>
</feature>
<evidence type="ECO:0000259" key="8">
    <source>
        <dbReference type="Pfam" id="PF02729"/>
    </source>
</evidence>
<organism evidence="9 10">
    <name type="scientific">Veillonella magna</name>
    <dbReference type="NCBI Taxonomy" id="464322"/>
    <lineage>
        <taxon>Bacteria</taxon>
        <taxon>Bacillati</taxon>
        <taxon>Bacillota</taxon>
        <taxon>Negativicutes</taxon>
        <taxon>Veillonellales</taxon>
        <taxon>Veillonellaceae</taxon>
        <taxon>Veillonella</taxon>
    </lineage>
</organism>
<keyword evidence="4 6" id="KW-0808">Transferase</keyword>
<dbReference type="Gene3D" id="3.40.50.1370">
    <property type="entry name" value="Aspartate/ornithine carbamoyltransferase"/>
    <property type="match status" value="2"/>
</dbReference>
<feature type="binding site" evidence="6">
    <location>
        <begin position="135"/>
        <end position="138"/>
    </location>
    <ligand>
        <name>carbamoyl phosphate</name>
        <dbReference type="ChEBI" id="CHEBI:58228"/>
    </ligand>
</feature>
<dbReference type="HAMAP" id="MF_01109">
    <property type="entry name" value="OTCase"/>
    <property type="match status" value="1"/>
</dbReference>
<keyword evidence="10" id="KW-1185">Reference proteome</keyword>
<feature type="domain" description="Aspartate/ornithine carbamoyltransferase carbamoyl-P binding" evidence="8">
    <location>
        <begin position="9"/>
        <end position="148"/>
    </location>
</feature>
<dbReference type="InterPro" id="IPR006132">
    <property type="entry name" value="Asp/Orn_carbamoyltranf_P-bd"/>
</dbReference>
<dbReference type="EMBL" id="JACJLA010000022">
    <property type="protein sequence ID" value="MBM6913527.1"/>
    <property type="molecule type" value="Genomic_DNA"/>
</dbReference>
<feature type="domain" description="Aspartate/ornithine carbamoyltransferase Asp/Orn-binding" evidence="7">
    <location>
        <begin position="156"/>
        <end position="329"/>
    </location>
</feature>